<organism evidence="2 3">
    <name type="scientific">Pseudomonas marginalis</name>
    <name type="common">Pseudomonas panacis</name>
    <dbReference type="NCBI Taxonomy" id="298"/>
    <lineage>
        <taxon>Bacteria</taxon>
        <taxon>Pseudomonadati</taxon>
        <taxon>Pseudomonadota</taxon>
        <taxon>Gammaproteobacteria</taxon>
        <taxon>Pseudomonadales</taxon>
        <taxon>Pseudomonadaceae</taxon>
        <taxon>Pseudomonas</taxon>
    </lineage>
</organism>
<name>A0A9X9BST1_PSEMA</name>
<dbReference type="AlphaFoldDB" id="A0A9X9BST1"/>
<feature type="compositionally biased region" description="Polar residues" evidence="1">
    <location>
        <begin position="30"/>
        <end position="61"/>
    </location>
</feature>
<comment type="caution">
    <text evidence="2">The sequence shown here is derived from an EMBL/GenBank/DDBJ whole genome shotgun (WGS) entry which is preliminary data.</text>
</comment>
<evidence type="ECO:0008006" key="4">
    <source>
        <dbReference type="Google" id="ProtNLM"/>
    </source>
</evidence>
<evidence type="ECO:0000313" key="2">
    <source>
        <dbReference type="EMBL" id="TWR58792.1"/>
    </source>
</evidence>
<evidence type="ECO:0000256" key="1">
    <source>
        <dbReference type="SAM" id="MobiDB-lite"/>
    </source>
</evidence>
<dbReference type="RefSeq" id="WP_146484850.1">
    <property type="nucleotide sequence ID" value="NZ_VFEQ01000010.1"/>
</dbReference>
<dbReference type="EMBL" id="VFEQ01000010">
    <property type="protein sequence ID" value="TWR58792.1"/>
    <property type="molecule type" value="Genomic_DNA"/>
</dbReference>
<accession>A0A9X9BST1</accession>
<gene>
    <name evidence="2" type="ORF">FIV41_16930</name>
</gene>
<evidence type="ECO:0000313" key="3">
    <source>
        <dbReference type="Proteomes" id="UP000316123"/>
    </source>
</evidence>
<feature type="region of interest" description="Disordered" evidence="1">
    <location>
        <begin position="1"/>
        <end position="62"/>
    </location>
</feature>
<protein>
    <recommendedName>
        <fullName evidence="4">Type III secretion effector protein</fullName>
    </recommendedName>
</protein>
<dbReference type="OrthoDB" id="7007708at2"/>
<reference evidence="2 3" key="1">
    <citation type="submission" date="2019-06" db="EMBL/GenBank/DDBJ databases">
        <title>Pseudomonas bimorpha sp. nov. isolated from bovine raw milk and skim milk concentrate.</title>
        <authorList>
            <person name="Hofmann K."/>
            <person name="Huptas C."/>
            <person name="Doll E."/>
            <person name="Scherer S."/>
            <person name="Wenning M."/>
        </authorList>
    </citation>
    <scope>NUCLEOTIDE SEQUENCE [LARGE SCALE GENOMIC DNA]</scope>
    <source>
        <strain evidence="2 3">DSM 13124</strain>
    </source>
</reference>
<proteinExistence type="predicted"/>
<dbReference type="Proteomes" id="UP000316123">
    <property type="component" value="Unassembled WGS sequence"/>
</dbReference>
<sequence>MAKPDWRHQTMLAPALDKPVPSSRLDSEVDQGNSSSPKPTANSSATPQKSASISFQSSDTPRSPAFYANADTAGFEARDRAQQIKAGYWPLGVMSNFKLFVRHCFGAQRPPSPDPFPCRPCYGFGSKSNADLSRMLLDRFDDFKAPNGFITKDGLKDMAGKPLTGDYEKDQNIRLARELMRRGDLVDDMDRHHITGGLDGLIDRNNLNITMFKNQNDKELARELMRDVDLFKAPQWPFHLSLEKLHEVANWTVTRHPYFGRQAWLAKELLRRPDMLDRLHFR</sequence>